<dbReference type="Proteomes" id="UP000305238">
    <property type="component" value="Unassembled WGS sequence"/>
</dbReference>
<dbReference type="RefSeq" id="WP_138632055.1">
    <property type="nucleotide sequence ID" value="NZ_JASWDG010000015.1"/>
</dbReference>
<dbReference type="Pfam" id="PF00440">
    <property type="entry name" value="TetR_N"/>
    <property type="match status" value="1"/>
</dbReference>
<feature type="domain" description="HTH tetR-type" evidence="3">
    <location>
        <begin position="7"/>
        <end position="68"/>
    </location>
</feature>
<proteinExistence type="predicted"/>
<dbReference type="EMBL" id="VCKZ01000001">
    <property type="protein sequence ID" value="TMR42477.1"/>
    <property type="molecule type" value="Genomic_DNA"/>
</dbReference>
<dbReference type="OrthoDB" id="5177743at2"/>
<name>A0A5S4HBC9_9ACTN</name>
<protein>
    <submittedName>
        <fullName evidence="4">TetR/AcrR family transcriptional regulator</fullName>
    </submittedName>
</protein>
<feature type="DNA-binding region" description="H-T-H motif" evidence="2">
    <location>
        <begin position="31"/>
        <end position="50"/>
    </location>
</feature>
<dbReference type="InterPro" id="IPR009057">
    <property type="entry name" value="Homeodomain-like_sf"/>
</dbReference>
<keyword evidence="1 2" id="KW-0238">DNA-binding</keyword>
<sequence length="197" mass="21640">MARPRDPHRRTEILDAVLDHLAQTGLSSGFSFRPIAQALGHSTRVLTHHFADKDALLAALLTRLDEIQHEQLHATEGWDDTDRGIGSIVRDSWHRHLRPANLPYTRLIHEIEGLAAAGRLGGQVPKFLAERAEFVAGALTARGLDPREAMIKATYLNSAYAGLQTDLLITGDHTRVEVALDDLCKLADSWTATNSTG</sequence>
<evidence type="ECO:0000313" key="4">
    <source>
        <dbReference type="EMBL" id="TMR42477.1"/>
    </source>
</evidence>
<dbReference type="AlphaFoldDB" id="A0A5S4HBC9"/>
<organism evidence="4 5">
    <name type="scientific">Actinomadura geliboluensis</name>
    <dbReference type="NCBI Taxonomy" id="882440"/>
    <lineage>
        <taxon>Bacteria</taxon>
        <taxon>Bacillati</taxon>
        <taxon>Actinomycetota</taxon>
        <taxon>Actinomycetes</taxon>
        <taxon>Streptosporangiales</taxon>
        <taxon>Thermomonosporaceae</taxon>
        <taxon>Actinomadura</taxon>
    </lineage>
</organism>
<dbReference type="GO" id="GO:0003677">
    <property type="term" value="F:DNA binding"/>
    <property type="evidence" value="ECO:0007669"/>
    <property type="project" value="UniProtKB-UniRule"/>
</dbReference>
<keyword evidence="5" id="KW-1185">Reference proteome</keyword>
<dbReference type="PROSITE" id="PS50977">
    <property type="entry name" value="HTH_TETR_2"/>
    <property type="match status" value="1"/>
</dbReference>
<accession>A0A5S4HBC9</accession>
<evidence type="ECO:0000256" key="1">
    <source>
        <dbReference type="ARBA" id="ARBA00023125"/>
    </source>
</evidence>
<dbReference type="InterPro" id="IPR001647">
    <property type="entry name" value="HTH_TetR"/>
</dbReference>
<dbReference type="Gene3D" id="1.10.357.10">
    <property type="entry name" value="Tetracycline Repressor, domain 2"/>
    <property type="match status" value="1"/>
</dbReference>
<reference evidence="4 5" key="1">
    <citation type="submission" date="2019-05" db="EMBL/GenBank/DDBJ databases">
        <title>Draft genome sequence of Actinomadura geliboluensis A8036.</title>
        <authorList>
            <person name="Saricaoglu S."/>
            <person name="Isik K."/>
        </authorList>
    </citation>
    <scope>NUCLEOTIDE SEQUENCE [LARGE SCALE GENOMIC DNA]</scope>
    <source>
        <strain evidence="4 5">A8036</strain>
    </source>
</reference>
<gene>
    <name evidence="4" type="ORF">ETD96_00250</name>
</gene>
<evidence type="ECO:0000313" key="5">
    <source>
        <dbReference type="Proteomes" id="UP000305238"/>
    </source>
</evidence>
<dbReference type="SUPFAM" id="SSF46689">
    <property type="entry name" value="Homeodomain-like"/>
    <property type="match status" value="1"/>
</dbReference>
<evidence type="ECO:0000259" key="3">
    <source>
        <dbReference type="PROSITE" id="PS50977"/>
    </source>
</evidence>
<evidence type="ECO:0000256" key="2">
    <source>
        <dbReference type="PROSITE-ProRule" id="PRU00335"/>
    </source>
</evidence>
<comment type="caution">
    <text evidence="4">The sequence shown here is derived from an EMBL/GenBank/DDBJ whole genome shotgun (WGS) entry which is preliminary data.</text>
</comment>